<keyword evidence="8 9" id="KW-0472">Membrane</keyword>
<dbReference type="GO" id="GO:0005886">
    <property type="term" value="C:plasma membrane"/>
    <property type="evidence" value="ECO:0007669"/>
    <property type="project" value="UniProtKB-SubCell"/>
</dbReference>
<keyword evidence="6" id="KW-0029">Amino-acid transport</keyword>
<keyword evidence="5 9" id="KW-0812">Transmembrane</keyword>
<dbReference type="PANTHER" id="PTHR43495">
    <property type="entry name" value="GABA PERMEASE"/>
    <property type="match status" value="1"/>
</dbReference>
<dbReference type="PANTHER" id="PTHR43495:SF1">
    <property type="entry name" value="L-ASPARAGINE PERMEASE"/>
    <property type="match status" value="1"/>
</dbReference>
<keyword evidence="7 9" id="KW-1133">Transmembrane helix</keyword>
<comment type="subcellular location">
    <subcellularLocation>
        <location evidence="1">Cell membrane</location>
        <topology evidence="1">Multi-pass membrane protein</topology>
    </subcellularLocation>
</comment>
<evidence type="ECO:0000256" key="3">
    <source>
        <dbReference type="ARBA" id="ARBA00022448"/>
    </source>
</evidence>
<feature type="transmembrane region" description="Helical" evidence="9">
    <location>
        <begin position="384"/>
        <end position="407"/>
    </location>
</feature>
<evidence type="ECO:0000313" key="13">
    <source>
        <dbReference type="Proteomes" id="UP000430232"/>
    </source>
</evidence>
<evidence type="ECO:0000256" key="9">
    <source>
        <dbReference type="SAM" id="Phobius"/>
    </source>
</evidence>
<feature type="transmembrane region" description="Helical" evidence="9">
    <location>
        <begin position="355"/>
        <end position="378"/>
    </location>
</feature>
<evidence type="ECO:0000256" key="7">
    <source>
        <dbReference type="ARBA" id="ARBA00022989"/>
    </source>
</evidence>
<feature type="transmembrane region" description="Helical" evidence="9">
    <location>
        <begin position="428"/>
        <end position="446"/>
    </location>
</feature>
<reference evidence="12 14" key="2">
    <citation type="submission" date="2019-09" db="EMBL/GenBank/DDBJ databases">
        <authorList>
            <person name="Depoorter E."/>
        </authorList>
    </citation>
    <scope>NUCLEOTIDE SEQUENCE [LARGE SCALE GENOMIC DNA]</scope>
    <source>
        <strain evidence="12">LMG 24064</strain>
    </source>
</reference>
<comment type="similarity">
    <text evidence="2">Belongs to the amino acid-polyamine-organocation (APC) superfamily. Amino acid transporter (AAT) (TC 2.A.3.1) family.</text>
</comment>
<reference evidence="11 13" key="1">
    <citation type="submission" date="2019-09" db="EMBL/GenBank/DDBJ databases">
        <title>Draft genome sequences of 48 bacterial type strains from the CCUG.</title>
        <authorList>
            <person name="Tunovic T."/>
            <person name="Pineiro-Iglesias B."/>
            <person name="Unosson C."/>
            <person name="Inganas E."/>
            <person name="Ohlen M."/>
            <person name="Cardew S."/>
            <person name="Jensie-Markopoulos S."/>
            <person name="Salva-Serra F."/>
            <person name="Jaen-Luchoro D."/>
            <person name="Karlsson R."/>
            <person name="Svensson-Stadler L."/>
            <person name="Chun J."/>
            <person name="Moore E."/>
        </authorList>
    </citation>
    <scope>NUCLEOTIDE SEQUENCE [LARGE SCALE GENOMIC DNA]</scope>
    <source>
        <strain evidence="11 13">CCUG 54555</strain>
    </source>
</reference>
<sequence>MNSKRKEGVVVGQGEGASRKAWLESHESGYHQTLGNRQVQMIAIGGAIGTGLFLGAGARLQAAGPSLAIVYLVCGGFSFLILRALGELVMHRPSSGSFVSYAREFLGEKASFVAGWMYFLNWAMTGIVDITAVALYMHYWGAFAAVPQWAFALIALFIVAAMNLIGVKWFAEMEFWFALVKVAAIVIFLIVGTAILGGGGEVAGSATGMHLIADNGGLFPHGMMPALVLVQGVVFAFAGVELVGTAAGECKDARSVLPRAINSVIWRIALFYVASIVLLVCLLPWSAYKAGQSPFVTFFSALGISGVGSVMNIVVLSAALSSLNSGLYSTGRVLRSLSMGGSAPKFLARMSTQSVPYAGILVTVAIYLVGVMLNYLVPTSVFEIVLNVASIGIISTWGFIVVCQMRFRAAVARGDAEDVPFKMPGAPVTSWLTLLFLVGVLVLMAFDYPGGTWTVASIPVLALLLVVGWMWMSRRTHRGVLTHSMSSAVLTENGLESEKY</sequence>
<feature type="transmembrane region" description="Helical" evidence="9">
    <location>
        <begin position="452"/>
        <end position="472"/>
    </location>
</feature>
<name>A0A6H9STW7_9BURK</name>
<dbReference type="InterPro" id="IPR004840">
    <property type="entry name" value="Amino_acid_permease_CS"/>
</dbReference>
<dbReference type="NCBIfam" id="NF011623">
    <property type="entry name" value="PRK15049.1"/>
    <property type="match status" value="1"/>
</dbReference>
<dbReference type="Gene3D" id="1.20.1740.10">
    <property type="entry name" value="Amino acid/polyamine transporter I"/>
    <property type="match status" value="1"/>
</dbReference>
<dbReference type="EMBL" id="VZOJ01000002">
    <property type="protein sequence ID" value="KAB0644702.1"/>
    <property type="molecule type" value="Genomic_DNA"/>
</dbReference>
<dbReference type="PIRSF" id="PIRSF006060">
    <property type="entry name" value="AA_transporter"/>
    <property type="match status" value="1"/>
</dbReference>
<dbReference type="GeneID" id="99788230"/>
<feature type="transmembrane region" description="Helical" evidence="9">
    <location>
        <begin position="218"/>
        <end position="243"/>
    </location>
</feature>
<protein>
    <submittedName>
        <fullName evidence="11">L-asparagine permease</fullName>
    </submittedName>
</protein>
<keyword evidence="4" id="KW-1003">Cell membrane</keyword>
<feature type="transmembrane region" description="Helical" evidence="9">
    <location>
        <begin position="110"/>
        <end position="137"/>
    </location>
</feature>
<dbReference type="Proteomes" id="UP000430232">
    <property type="component" value="Unassembled WGS sequence"/>
</dbReference>
<evidence type="ECO:0000259" key="10">
    <source>
        <dbReference type="Pfam" id="PF00324"/>
    </source>
</evidence>
<keyword evidence="3" id="KW-0813">Transport</keyword>
<dbReference type="EMBL" id="CABVPL010000004">
    <property type="protein sequence ID" value="VWB23785.1"/>
    <property type="molecule type" value="Genomic_DNA"/>
</dbReference>
<gene>
    <name evidence="11" type="primary">ansP</name>
    <name evidence="12" type="ORF">BLA24064_00960</name>
    <name evidence="11" type="ORF">F7R21_01500</name>
</gene>
<evidence type="ECO:0000313" key="11">
    <source>
        <dbReference type="EMBL" id="KAB0644702.1"/>
    </source>
</evidence>
<dbReference type="RefSeq" id="WP_151062705.1">
    <property type="nucleotide sequence ID" value="NZ_CABVPL010000004.1"/>
</dbReference>
<feature type="transmembrane region" description="Helical" evidence="9">
    <location>
        <begin position="264"/>
        <end position="286"/>
    </location>
</feature>
<feature type="domain" description="Amino acid permease/ SLC12A" evidence="10">
    <location>
        <begin position="39"/>
        <end position="470"/>
    </location>
</feature>
<keyword evidence="13" id="KW-1185">Reference proteome</keyword>
<feature type="transmembrane region" description="Helical" evidence="9">
    <location>
        <begin position="178"/>
        <end position="198"/>
    </location>
</feature>
<evidence type="ECO:0000256" key="5">
    <source>
        <dbReference type="ARBA" id="ARBA00022692"/>
    </source>
</evidence>
<organism evidence="11 13">
    <name type="scientific">Burkholderia latens</name>
    <dbReference type="NCBI Taxonomy" id="488446"/>
    <lineage>
        <taxon>Bacteria</taxon>
        <taxon>Pseudomonadati</taxon>
        <taxon>Pseudomonadota</taxon>
        <taxon>Betaproteobacteria</taxon>
        <taxon>Burkholderiales</taxon>
        <taxon>Burkholderiaceae</taxon>
        <taxon>Burkholderia</taxon>
        <taxon>Burkholderia cepacia complex</taxon>
    </lineage>
</organism>
<dbReference type="FunFam" id="1.20.1740.10:FF:000001">
    <property type="entry name" value="Amino acid permease"/>
    <property type="match status" value="1"/>
</dbReference>
<evidence type="ECO:0000256" key="2">
    <source>
        <dbReference type="ARBA" id="ARBA00008583"/>
    </source>
</evidence>
<dbReference type="Pfam" id="PF00324">
    <property type="entry name" value="AA_permease"/>
    <property type="match status" value="1"/>
</dbReference>
<evidence type="ECO:0000256" key="6">
    <source>
        <dbReference type="ARBA" id="ARBA00022970"/>
    </source>
</evidence>
<evidence type="ECO:0000313" key="14">
    <source>
        <dbReference type="Proteomes" id="UP000494222"/>
    </source>
</evidence>
<feature type="transmembrane region" description="Helical" evidence="9">
    <location>
        <begin position="68"/>
        <end position="89"/>
    </location>
</feature>
<evidence type="ECO:0000256" key="8">
    <source>
        <dbReference type="ARBA" id="ARBA00023136"/>
    </source>
</evidence>
<dbReference type="Proteomes" id="UP000494222">
    <property type="component" value="Unassembled WGS sequence"/>
</dbReference>
<proteinExistence type="inferred from homology"/>
<dbReference type="GO" id="GO:0055085">
    <property type="term" value="P:transmembrane transport"/>
    <property type="evidence" value="ECO:0007669"/>
    <property type="project" value="InterPro"/>
</dbReference>
<evidence type="ECO:0000256" key="4">
    <source>
        <dbReference type="ARBA" id="ARBA00022475"/>
    </source>
</evidence>
<feature type="transmembrane region" description="Helical" evidence="9">
    <location>
        <begin position="149"/>
        <end position="171"/>
    </location>
</feature>
<evidence type="ECO:0000256" key="1">
    <source>
        <dbReference type="ARBA" id="ARBA00004651"/>
    </source>
</evidence>
<accession>A0A6H9STW7</accession>
<dbReference type="PROSITE" id="PS00218">
    <property type="entry name" value="AMINO_ACID_PERMEASE_1"/>
    <property type="match status" value="1"/>
</dbReference>
<dbReference type="AlphaFoldDB" id="A0A6H9STW7"/>
<evidence type="ECO:0000313" key="12">
    <source>
        <dbReference type="EMBL" id="VWB23785.1"/>
    </source>
</evidence>
<dbReference type="InterPro" id="IPR004841">
    <property type="entry name" value="AA-permease/SLC12A_dom"/>
</dbReference>
<feature type="transmembrane region" description="Helical" evidence="9">
    <location>
        <begin position="298"/>
        <end position="320"/>
    </location>
</feature>
<dbReference type="GO" id="GO:0006865">
    <property type="term" value="P:amino acid transport"/>
    <property type="evidence" value="ECO:0007669"/>
    <property type="project" value="UniProtKB-KW"/>
</dbReference>
<dbReference type="OrthoDB" id="5442866at2"/>
<feature type="transmembrane region" description="Helical" evidence="9">
    <location>
        <begin position="41"/>
        <end position="62"/>
    </location>
</feature>